<keyword evidence="2" id="KW-1185">Reference proteome</keyword>
<dbReference type="RefSeq" id="WP_198877022.1">
    <property type="nucleotide sequence ID" value="NZ_JAEKMH010000003.1"/>
</dbReference>
<dbReference type="EMBL" id="JAEKMH010000003">
    <property type="protein sequence ID" value="MBJ3785795.1"/>
    <property type="molecule type" value="Genomic_DNA"/>
</dbReference>
<reference evidence="1" key="1">
    <citation type="submission" date="2020-12" db="EMBL/GenBank/DDBJ databases">
        <title>Devosia sp. MSA67 isolated from Mo River.</title>
        <authorList>
            <person name="Ma F."/>
            <person name="Zi Z."/>
        </authorList>
    </citation>
    <scope>NUCLEOTIDE SEQUENCE</scope>
    <source>
        <strain evidence="1">MSA67</strain>
    </source>
</reference>
<proteinExistence type="predicted"/>
<accession>A0A934J100</accession>
<protein>
    <recommendedName>
        <fullName evidence="3">Alpha/beta hydrolase</fullName>
    </recommendedName>
</protein>
<comment type="caution">
    <text evidence="1">The sequence shown here is derived from an EMBL/GenBank/DDBJ whole genome shotgun (WGS) entry which is preliminary data.</text>
</comment>
<evidence type="ECO:0008006" key="3">
    <source>
        <dbReference type="Google" id="ProtNLM"/>
    </source>
</evidence>
<dbReference type="SUPFAM" id="SSF53474">
    <property type="entry name" value="alpha/beta-Hydrolases"/>
    <property type="match status" value="1"/>
</dbReference>
<dbReference type="AlphaFoldDB" id="A0A934J100"/>
<organism evidence="1 2">
    <name type="scientific">Devosia sediminis</name>
    <dbReference type="NCBI Taxonomy" id="2798801"/>
    <lineage>
        <taxon>Bacteria</taxon>
        <taxon>Pseudomonadati</taxon>
        <taxon>Pseudomonadota</taxon>
        <taxon>Alphaproteobacteria</taxon>
        <taxon>Hyphomicrobiales</taxon>
        <taxon>Devosiaceae</taxon>
        <taxon>Devosia</taxon>
    </lineage>
</organism>
<name>A0A934J100_9HYPH</name>
<dbReference type="Proteomes" id="UP000602124">
    <property type="component" value="Unassembled WGS sequence"/>
</dbReference>
<evidence type="ECO:0000313" key="2">
    <source>
        <dbReference type="Proteomes" id="UP000602124"/>
    </source>
</evidence>
<dbReference type="InterPro" id="IPR029058">
    <property type="entry name" value="AB_hydrolase_fold"/>
</dbReference>
<sequence>MTRSMLHTARLGQPGGQPCLVLHDRYGDLDDARTLGRTLAPASASILAVQAPRLQTVGGVGKVQGYYWYVGPRERAELTSLGDSLFHLEHLLLDAAGGGDKVTLIGAGEGGTMALLTAMTWPEKVAEVIAVDAALPLNFNRIPIEWPSMGGLRVTLVGENPSEVTTDLLVARGVALRLVPSIAAQHQPA</sequence>
<gene>
    <name evidence="1" type="ORF">JEQ47_13800</name>
</gene>
<evidence type="ECO:0000313" key="1">
    <source>
        <dbReference type="EMBL" id="MBJ3785795.1"/>
    </source>
</evidence>
<dbReference type="Gene3D" id="3.40.50.1820">
    <property type="entry name" value="alpha/beta hydrolase"/>
    <property type="match status" value="1"/>
</dbReference>